<feature type="domain" description="NADP-dependent oxidoreductase" evidence="3">
    <location>
        <begin position="24"/>
        <end position="135"/>
    </location>
</feature>
<keyword evidence="4" id="KW-0813">Transport</keyword>
<keyword evidence="4" id="KW-0407">Ion channel</keyword>
<dbReference type="InterPro" id="IPR036812">
    <property type="entry name" value="NAD(P)_OxRdtase_dom_sf"/>
</dbReference>
<evidence type="ECO:0000259" key="3">
    <source>
        <dbReference type="Pfam" id="PF00248"/>
    </source>
</evidence>
<dbReference type="PANTHER" id="PTHR43364">
    <property type="entry name" value="NADH-SPECIFIC METHYLGLYOXAL REDUCTASE-RELATED"/>
    <property type="match status" value="1"/>
</dbReference>
<dbReference type="GO" id="GO:0016491">
    <property type="term" value="F:oxidoreductase activity"/>
    <property type="evidence" value="ECO:0007669"/>
    <property type="project" value="UniProtKB-KW"/>
</dbReference>
<reference evidence="4 5" key="1">
    <citation type="journal article" date="2021" name="Elife">
        <title>Chloroplast acquisition without the gene transfer in kleptoplastic sea slugs, Plakobranchus ocellatus.</title>
        <authorList>
            <person name="Maeda T."/>
            <person name="Takahashi S."/>
            <person name="Yoshida T."/>
            <person name="Shimamura S."/>
            <person name="Takaki Y."/>
            <person name="Nagai Y."/>
            <person name="Toyoda A."/>
            <person name="Suzuki Y."/>
            <person name="Arimoto A."/>
            <person name="Ishii H."/>
            <person name="Satoh N."/>
            <person name="Nishiyama T."/>
            <person name="Hasebe M."/>
            <person name="Maruyama T."/>
            <person name="Minagawa J."/>
            <person name="Obokata J."/>
            <person name="Shigenobu S."/>
        </authorList>
    </citation>
    <scope>NUCLEOTIDE SEQUENCE [LARGE SCALE GENOMIC DNA]</scope>
</reference>
<evidence type="ECO:0000256" key="1">
    <source>
        <dbReference type="ARBA" id="ARBA00023002"/>
    </source>
</evidence>
<accession>A0AAV4GXQ2</accession>
<dbReference type="PANTHER" id="PTHR43364:SF4">
    <property type="entry name" value="NAD(P)-LINKED OXIDOREDUCTASE SUPERFAMILY PROTEIN"/>
    <property type="match status" value="1"/>
</dbReference>
<evidence type="ECO:0000313" key="4">
    <source>
        <dbReference type="EMBL" id="GFR89150.1"/>
    </source>
</evidence>
<dbReference type="Proteomes" id="UP000762676">
    <property type="component" value="Unassembled WGS sequence"/>
</dbReference>
<gene>
    <name evidence="4" type="ORF">ElyMa_006117200</name>
</gene>
<dbReference type="AlphaFoldDB" id="A0AAV4GXQ2"/>
<dbReference type="InterPro" id="IPR050523">
    <property type="entry name" value="AKR_Detox_Biosynth"/>
</dbReference>
<evidence type="ECO:0000256" key="2">
    <source>
        <dbReference type="ARBA" id="ARBA00038157"/>
    </source>
</evidence>
<keyword evidence="5" id="KW-1185">Reference proteome</keyword>
<keyword evidence="1" id="KW-0560">Oxidoreductase</keyword>
<comment type="similarity">
    <text evidence="2">Belongs to the aldo/keto reductase family. Aldo/keto reductase 2 subfamily.</text>
</comment>
<organism evidence="4 5">
    <name type="scientific">Elysia marginata</name>
    <dbReference type="NCBI Taxonomy" id="1093978"/>
    <lineage>
        <taxon>Eukaryota</taxon>
        <taxon>Metazoa</taxon>
        <taxon>Spiralia</taxon>
        <taxon>Lophotrochozoa</taxon>
        <taxon>Mollusca</taxon>
        <taxon>Gastropoda</taxon>
        <taxon>Heterobranchia</taxon>
        <taxon>Euthyneura</taxon>
        <taxon>Panpulmonata</taxon>
        <taxon>Sacoglossa</taxon>
        <taxon>Placobranchoidea</taxon>
        <taxon>Plakobranchidae</taxon>
        <taxon>Elysia</taxon>
    </lineage>
</organism>
<evidence type="ECO:0000313" key="5">
    <source>
        <dbReference type="Proteomes" id="UP000762676"/>
    </source>
</evidence>
<dbReference type="SUPFAM" id="SSF51430">
    <property type="entry name" value="NAD(P)-linked oxidoreductase"/>
    <property type="match status" value="1"/>
</dbReference>
<proteinExistence type="inferred from homology"/>
<dbReference type="InterPro" id="IPR023210">
    <property type="entry name" value="NADP_OxRdtase_dom"/>
</dbReference>
<dbReference type="Gene3D" id="3.20.20.100">
    <property type="entry name" value="NADP-dependent oxidoreductase domain"/>
    <property type="match status" value="1"/>
</dbReference>
<dbReference type="Pfam" id="PF00248">
    <property type="entry name" value="Aldo_ket_red"/>
    <property type="match status" value="1"/>
</dbReference>
<protein>
    <submittedName>
        <fullName evidence="4">Voltage-gated potassium channel subunit beta-1</fullName>
    </submittedName>
</protein>
<keyword evidence="4" id="KW-0406">Ion transport</keyword>
<sequence length="136" mass="15466">MADITEERKVKYNFLGRSGLKVSNICLGTLTFGQHPKGRPGQSDEDLAHKILDRFVQWGGNFIDTADVYGQGNCENILGTWVERQTRDNLVIATKCRLNMGRNVNSVGLSRRHITQSIDDSLRRLHTDYVDLYQVK</sequence>
<dbReference type="EMBL" id="BMAT01012287">
    <property type="protein sequence ID" value="GFR89150.1"/>
    <property type="molecule type" value="Genomic_DNA"/>
</dbReference>
<comment type="caution">
    <text evidence="4">The sequence shown here is derived from an EMBL/GenBank/DDBJ whole genome shotgun (WGS) entry which is preliminary data.</text>
</comment>
<name>A0AAV4GXQ2_9GAST</name>
<dbReference type="GO" id="GO:0034220">
    <property type="term" value="P:monoatomic ion transmembrane transport"/>
    <property type="evidence" value="ECO:0007669"/>
    <property type="project" value="UniProtKB-KW"/>
</dbReference>